<dbReference type="AlphaFoldDB" id="A2D7C7"/>
<dbReference type="VEuPathDB" id="TrichDB:TVAG_119810"/>
<organism evidence="1 2">
    <name type="scientific">Trichomonas vaginalis (strain ATCC PRA-98 / G3)</name>
    <dbReference type="NCBI Taxonomy" id="412133"/>
    <lineage>
        <taxon>Eukaryota</taxon>
        <taxon>Metamonada</taxon>
        <taxon>Parabasalia</taxon>
        <taxon>Trichomonadida</taxon>
        <taxon>Trichomonadidae</taxon>
        <taxon>Trichomonas</taxon>
    </lineage>
</organism>
<dbReference type="EMBL" id="DS113177">
    <property type="protein sequence ID" value="EAY23644.1"/>
    <property type="molecule type" value="Genomic_DNA"/>
</dbReference>
<sequence>MVFDRNKYKGKYDKHQHVKKGNYFFNLCFFINVTAPKSKGGAIYLLQSNFSIESSTFQACVADYGGSIYSEQTRQGNITKSIFTDSKADYFGSIYIHSFETKSRTIIDNTNISKSLGTKYISAIRVEGSNTSLIECIFTECYSECFGVYWDWNSYPSRTKISNCLFQYNKSEGEGSCITFYHYQAFADLVNNIFISNTGKAFNSIYIYSIDGNVTVSNCIFSSSQEIEIGERYPSDSLHLYNCLYNTTK</sequence>
<dbReference type="InterPro" id="IPR011050">
    <property type="entry name" value="Pectin_lyase_fold/virulence"/>
</dbReference>
<gene>
    <name evidence="1" type="ORF">TVAG_119810</name>
</gene>
<evidence type="ECO:0000313" key="1">
    <source>
        <dbReference type="EMBL" id="EAY23644.1"/>
    </source>
</evidence>
<accession>A2D7C7</accession>
<dbReference type="KEGG" id="tva:4720882"/>
<evidence type="ECO:0000313" key="2">
    <source>
        <dbReference type="Proteomes" id="UP000001542"/>
    </source>
</evidence>
<evidence type="ECO:0008006" key="3">
    <source>
        <dbReference type="Google" id="ProtNLM"/>
    </source>
</evidence>
<keyword evidence="2" id="KW-1185">Reference proteome</keyword>
<reference evidence="1" key="1">
    <citation type="submission" date="2006-10" db="EMBL/GenBank/DDBJ databases">
        <authorList>
            <person name="Amadeo P."/>
            <person name="Zhao Q."/>
            <person name="Wortman J."/>
            <person name="Fraser-Liggett C."/>
            <person name="Carlton J."/>
        </authorList>
    </citation>
    <scope>NUCLEOTIDE SEQUENCE</scope>
    <source>
        <strain evidence="1">G3</strain>
    </source>
</reference>
<dbReference type="Proteomes" id="UP000001542">
    <property type="component" value="Unassembled WGS sequence"/>
</dbReference>
<name>A2D7C7_TRIV3</name>
<proteinExistence type="predicted"/>
<dbReference type="SUPFAM" id="SSF51126">
    <property type="entry name" value="Pectin lyase-like"/>
    <property type="match status" value="1"/>
</dbReference>
<dbReference type="VEuPathDB" id="TrichDB:TVAGG3_0992690"/>
<protein>
    <recommendedName>
        <fullName evidence="3">Right handed beta helix domain-containing protein</fullName>
    </recommendedName>
</protein>
<dbReference type="RefSeq" id="XP_001276892.1">
    <property type="nucleotide sequence ID" value="XM_001276891.1"/>
</dbReference>
<reference evidence="1" key="2">
    <citation type="journal article" date="2007" name="Science">
        <title>Draft genome sequence of the sexually transmitted pathogen Trichomonas vaginalis.</title>
        <authorList>
            <person name="Carlton J.M."/>
            <person name="Hirt R.P."/>
            <person name="Silva J.C."/>
            <person name="Delcher A.L."/>
            <person name="Schatz M."/>
            <person name="Zhao Q."/>
            <person name="Wortman J.R."/>
            <person name="Bidwell S.L."/>
            <person name="Alsmark U.C.M."/>
            <person name="Besteiro S."/>
            <person name="Sicheritz-Ponten T."/>
            <person name="Noel C.J."/>
            <person name="Dacks J.B."/>
            <person name="Foster P.G."/>
            <person name="Simillion C."/>
            <person name="Van de Peer Y."/>
            <person name="Miranda-Saavedra D."/>
            <person name="Barton G.J."/>
            <person name="Westrop G.D."/>
            <person name="Mueller S."/>
            <person name="Dessi D."/>
            <person name="Fiori P.L."/>
            <person name="Ren Q."/>
            <person name="Paulsen I."/>
            <person name="Zhang H."/>
            <person name="Bastida-Corcuera F.D."/>
            <person name="Simoes-Barbosa A."/>
            <person name="Brown M.T."/>
            <person name="Hayes R.D."/>
            <person name="Mukherjee M."/>
            <person name="Okumura C.Y."/>
            <person name="Schneider R."/>
            <person name="Smith A.J."/>
            <person name="Vanacova S."/>
            <person name="Villalvazo M."/>
            <person name="Haas B.J."/>
            <person name="Pertea M."/>
            <person name="Feldblyum T.V."/>
            <person name="Utterback T.R."/>
            <person name="Shu C.L."/>
            <person name="Osoegawa K."/>
            <person name="de Jong P.J."/>
            <person name="Hrdy I."/>
            <person name="Horvathova L."/>
            <person name="Zubacova Z."/>
            <person name="Dolezal P."/>
            <person name="Malik S.B."/>
            <person name="Logsdon J.M. Jr."/>
            <person name="Henze K."/>
            <person name="Gupta A."/>
            <person name="Wang C.C."/>
            <person name="Dunne R.L."/>
            <person name="Upcroft J.A."/>
            <person name="Upcroft P."/>
            <person name="White O."/>
            <person name="Salzberg S.L."/>
            <person name="Tang P."/>
            <person name="Chiu C.-H."/>
            <person name="Lee Y.-S."/>
            <person name="Embley T.M."/>
            <person name="Coombs G.H."/>
            <person name="Mottram J.C."/>
            <person name="Tachezy J."/>
            <person name="Fraser-Liggett C.M."/>
            <person name="Johnson P.J."/>
        </authorList>
    </citation>
    <scope>NUCLEOTIDE SEQUENCE [LARGE SCALE GENOMIC DNA]</scope>
    <source>
        <strain evidence="1">G3</strain>
    </source>
</reference>
<dbReference type="InParanoid" id="A2D7C7"/>